<organism evidence="3 4">
    <name type="scientific">Pseudomonas frederiksbergensis</name>
    <dbReference type="NCBI Taxonomy" id="104087"/>
    <lineage>
        <taxon>Bacteria</taxon>
        <taxon>Pseudomonadati</taxon>
        <taxon>Pseudomonadota</taxon>
        <taxon>Gammaproteobacteria</taxon>
        <taxon>Pseudomonadales</taxon>
        <taxon>Pseudomonadaceae</taxon>
        <taxon>Pseudomonas</taxon>
    </lineage>
</organism>
<reference evidence="3 4" key="1">
    <citation type="submission" date="2019-12" db="EMBL/GenBank/DDBJ databases">
        <title>Endophytic bacteria associated with Panax ginseng seedlings.</title>
        <authorList>
            <person name="Park J.M."/>
            <person name="Shin R."/>
            <person name="Jo S.H."/>
        </authorList>
    </citation>
    <scope>NUCLEOTIDE SEQUENCE [LARGE SCALE GENOMIC DNA]</scope>
    <source>
        <strain evidence="3 4">PgKB32</strain>
    </source>
</reference>
<comment type="caution">
    <text evidence="3">The sequence shown here is derived from an EMBL/GenBank/DDBJ whole genome shotgun (WGS) entry which is preliminary data.</text>
</comment>
<evidence type="ECO:0000313" key="3">
    <source>
        <dbReference type="EMBL" id="KAF2393839.1"/>
    </source>
</evidence>
<dbReference type="EMBL" id="JAAAXX010000001">
    <property type="protein sequence ID" value="KAF2393839.1"/>
    <property type="molecule type" value="Genomic_DNA"/>
</dbReference>
<keyword evidence="2" id="KW-0812">Transmembrane</keyword>
<evidence type="ECO:0000256" key="2">
    <source>
        <dbReference type="SAM" id="Phobius"/>
    </source>
</evidence>
<dbReference type="Pfam" id="PF05751">
    <property type="entry name" value="FixH"/>
    <property type="match status" value="1"/>
</dbReference>
<dbReference type="InterPro" id="IPR008620">
    <property type="entry name" value="FixH"/>
</dbReference>
<evidence type="ECO:0008006" key="5">
    <source>
        <dbReference type="Google" id="ProtNLM"/>
    </source>
</evidence>
<feature type="transmembrane region" description="Helical" evidence="2">
    <location>
        <begin position="14"/>
        <end position="38"/>
    </location>
</feature>
<gene>
    <name evidence="3" type="ORF">FX983_01809</name>
</gene>
<dbReference type="Proteomes" id="UP000475265">
    <property type="component" value="Unassembled WGS sequence"/>
</dbReference>
<protein>
    <recommendedName>
        <fullName evidence="5">FixH</fullName>
    </recommendedName>
</protein>
<proteinExistence type="predicted"/>
<keyword evidence="2" id="KW-0472">Membrane</keyword>
<keyword evidence="2" id="KW-1133">Transmembrane helix</keyword>
<feature type="region of interest" description="Disordered" evidence="1">
    <location>
        <begin position="159"/>
        <end position="180"/>
    </location>
</feature>
<accession>A0A6L5BZ28</accession>
<name>A0A6L5BZ28_9PSED</name>
<dbReference type="RefSeq" id="WP_163909222.1">
    <property type="nucleotide sequence ID" value="NZ_JAAAXX010000001.1"/>
</dbReference>
<dbReference type="AlphaFoldDB" id="A0A6L5BZ28"/>
<evidence type="ECO:0000313" key="4">
    <source>
        <dbReference type="Proteomes" id="UP000475265"/>
    </source>
</evidence>
<evidence type="ECO:0000256" key="1">
    <source>
        <dbReference type="SAM" id="MobiDB-lite"/>
    </source>
</evidence>
<sequence>MPAATAASPWYKHLWPWIIIGILACSVTLTLSMVTIAVNNPDNLVNDNYYEAGKGINRSLDRELLAQTLQLRANVHLDELTGEVDLRLSGNSQPKTVELNLISPTQPEKDRKITLTRSETEQGRYIGQMSDQVEGRRFVELLGVQDDKTWRMFEEEQVSHDKDLLLGDEPLQGAEDLKRP</sequence>